<feature type="compositionally biased region" description="Low complexity" evidence="1">
    <location>
        <begin position="45"/>
        <end position="59"/>
    </location>
</feature>
<comment type="caution">
    <text evidence="2">The sequence shown here is derived from an EMBL/GenBank/DDBJ whole genome shotgun (WGS) entry which is preliminary data.</text>
</comment>
<feature type="region of interest" description="Disordered" evidence="1">
    <location>
        <begin position="40"/>
        <end position="63"/>
    </location>
</feature>
<dbReference type="Proteomes" id="UP000708208">
    <property type="component" value="Unassembled WGS sequence"/>
</dbReference>
<reference evidence="2" key="1">
    <citation type="submission" date="2021-06" db="EMBL/GenBank/DDBJ databases">
        <authorList>
            <person name="Hodson N. C."/>
            <person name="Mongue J. A."/>
            <person name="Jaron S. K."/>
        </authorList>
    </citation>
    <scope>NUCLEOTIDE SEQUENCE</scope>
</reference>
<protein>
    <submittedName>
        <fullName evidence="2">Uncharacterized protein</fullName>
    </submittedName>
</protein>
<dbReference type="AlphaFoldDB" id="A0A8J2KTG6"/>
<keyword evidence="3" id="KW-1185">Reference proteome</keyword>
<name>A0A8J2KTG6_9HEXA</name>
<evidence type="ECO:0000313" key="2">
    <source>
        <dbReference type="EMBL" id="CAG7820550.1"/>
    </source>
</evidence>
<proteinExistence type="predicted"/>
<sequence length="168" mass="18122">MYICRVTSGGVEGSRAVNGIPVAAPRSSCTQRLANNGPSPSPYANNIVPPSSSNSNVISGTVNGTETERPVNSTALLDHVSVCIHLVKAVACGGHYLAPFREFPVSESPSLKQVFGLGSFTCGIYTWMYTFTPLGGGESWRFSIHYELLSSREVVELLLFFFIVVVHH</sequence>
<evidence type="ECO:0000313" key="3">
    <source>
        <dbReference type="Proteomes" id="UP000708208"/>
    </source>
</evidence>
<dbReference type="EMBL" id="CAJVCH010481943">
    <property type="protein sequence ID" value="CAG7820550.1"/>
    <property type="molecule type" value="Genomic_DNA"/>
</dbReference>
<organism evidence="2 3">
    <name type="scientific">Allacma fusca</name>
    <dbReference type="NCBI Taxonomy" id="39272"/>
    <lineage>
        <taxon>Eukaryota</taxon>
        <taxon>Metazoa</taxon>
        <taxon>Ecdysozoa</taxon>
        <taxon>Arthropoda</taxon>
        <taxon>Hexapoda</taxon>
        <taxon>Collembola</taxon>
        <taxon>Symphypleona</taxon>
        <taxon>Sminthuridae</taxon>
        <taxon>Allacma</taxon>
    </lineage>
</organism>
<accession>A0A8J2KTG6</accession>
<gene>
    <name evidence="2" type="ORF">AFUS01_LOCUS30937</name>
</gene>
<evidence type="ECO:0000256" key="1">
    <source>
        <dbReference type="SAM" id="MobiDB-lite"/>
    </source>
</evidence>